<evidence type="ECO:0000256" key="1">
    <source>
        <dbReference type="ARBA" id="ARBA00004651"/>
    </source>
</evidence>
<evidence type="ECO:0000313" key="11">
    <source>
        <dbReference type="Proteomes" id="UP000183809"/>
    </source>
</evidence>
<feature type="transmembrane region" description="Helical" evidence="9">
    <location>
        <begin position="409"/>
        <end position="428"/>
    </location>
</feature>
<feature type="compositionally biased region" description="Basic and acidic residues" evidence="8">
    <location>
        <begin position="24"/>
        <end position="34"/>
    </location>
</feature>
<dbReference type="OrthoDB" id="1368at2759"/>
<dbReference type="PANTHER" id="PTHR33281">
    <property type="entry name" value="UPF0187 PROTEIN YNEE"/>
    <property type="match status" value="1"/>
</dbReference>
<name>A0A1J9QLJ8_9PEZI</name>
<evidence type="ECO:0000256" key="5">
    <source>
        <dbReference type="ARBA" id="ARBA00022989"/>
    </source>
</evidence>
<proteinExistence type="predicted"/>
<evidence type="ECO:0000256" key="3">
    <source>
        <dbReference type="ARBA" id="ARBA00022475"/>
    </source>
</evidence>
<dbReference type="AlphaFoldDB" id="A0A1J9QLJ8"/>
<evidence type="ECO:0000256" key="7">
    <source>
        <dbReference type="ARBA" id="ARBA00023136"/>
    </source>
</evidence>
<keyword evidence="5 9" id="KW-1133">Transmembrane helix</keyword>
<feature type="transmembrane region" description="Helical" evidence="9">
    <location>
        <begin position="123"/>
        <end position="145"/>
    </location>
</feature>
<dbReference type="GO" id="GO:0005886">
    <property type="term" value="C:plasma membrane"/>
    <property type="evidence" value="ECO:0007669"/>
    <property type="project" value="UniProtKB-SubCell"/>
</dbReference>
<dbReference type="GeneID" id="31019826"/>
<dbReference type="RefSeq" id="XP_020125589.1">
    <property type="nucleotide sequence ID" value="XM_020279563.1"/>
</dbReference>
<accession>A0A1J9QLJ8</accession>
<dbReference type="Proteomes" id="UP000183809">
    <property type="component" value="Unassembled WGS sequence"/>
</dbReference>
<feature type="region of interest" description="Disordered" evidence="8">
    <location>
        <begin position="509"/>
        <end position="531"/>
    </location>
</feature>
<organism evidence="10 11">
    <name type="scientific">Diplodia corticola</name>
    <dbReference type="NCBI Taxonomy" id="236234"/>
    <lineage>
        <taxon>Eukaryota</taxon>
        <taxon>Fungi</taxon>
        <taxon>Dikarya</taxon>
        <taxon>Ascomycota</taxon>
        <taxon>Pezizomycotina</taxon>
        <taxon>Dothideomycetes</taxon>
        <taxon>Dothideomycetes incertae sedis</taxon>
        <taxon>Botryosphaeriales</taxon>
        <taxon>Botryosphaeriaceae</taxon>
        <taxon>Diplodia</taxon>
    </lineage>
</organism>
<feature type="transmembrane region" description="Helical" evidence="9">
    <location>
        <begin position="382"/>
        <end position="403"/>
    </location>
</feature>
<evidence type="ECO:0000256" key="8">
    <source>
        <dbReference type="SAM" id="MobiDB-lite"/>
    </source>
</evidence>
<comment type="caution">
    <text evidence="10">The sequence shown here is derived from an EMBL/GenBank/DDBJ whole genome shotgun (WGS) entry which is preliminary data.</text>
</comment>
<gene>
    <name evidence="10" type="ORF">BKCO1_8400030</name>
</gene>
<dbReference type="EMBL" id="MNUE01000084">
    <property type="protein sequence ID" value="OJD29329.1"/>
    <property type="molecule type" value="Genomic_DNA"/>
</dbReference>
<keyword evidence="11" id="KW-1185">Reference proteome</keyword>
<dbReference type="GO" id="GO:0005254">
    <property type="term" value="F:chloride channel activity"/>
    <property type="evidence" value="ECO:0007669"/>
    <property type="project" value="InterPro"/>
</dbReference>
<feature type="transmembrane region" description="Helical" evidence="9">
    <location>
        <begin position="151"/>
        <end position="170"/>
    </location>
</feature>
<keyword evidence="7 9" id="KW-0472">Membrane</keyword>
<keyword evidence="4 9" id="KW-0812">Transmembrane</keyword>
<keyword evidence="3" id="KW-1003">Cell membrane</keyword>
<dbReference type="PANTHER" id="PTHR33281:SF19">
    <property type="entry name" value="VOLTAGE-DEPENDENT ANION CHANNEL-FORMING PROTEIN YNEE"/>
    <property type="match status" value="1"/>
</dbReference>
<evidence type="ECO:0000256" key="6">
    <source>
        <dbReference type="ARBA" id="ARBA00023065"/>
    </source>
</evidence>
<feature type="compositionally biased region" description="Low complexity" evidence="8">
    <location>
        <begin position="14"/>
        <end position="23"/>
    </location>
</feature>
<reference evidence="10 11" key="1">
    <citation type="submission" date="2016-10" db="EMBL/GenBank/DDBJ databases">
        <title>Proteomics and genomics reveal pathogen-plant mechanisms compatible with a hemibiotrophic lifestyle of Diplodia corticola.</title>
        <authorList>
            <person name="Fernandes I."/>
            <person name="De Jonge R."/>
            <person name="Van De Peer Y."/>
            <person name="Devreese B."/>
            <person name="Alves A."/>
            <person name="Esteves A.C."/>
        </authorList>
    </citation>
    <scope>NUCLEOTIDE SEQUENCE [LARGE SCALE GENOMIC DNA]</scope>
    <source>
        <strain evidence="10 11">CBS 112549</strain>
    </source>
</reference>
<comment type="subcellular location">
    <subcellularLocation>
        <location evidence="1">Cell membrane</location>
        <topology evidence="1">Multi-pass membrane protein</topology>
    </subcellularLocation>
</comment>
<dbReference type="InterPro" id="IPR044669">
    <property type="entry name" value="YneE/VCCN1/2-like"/>
</dbReference>
<dbReference type="STRING" id="236234.A0A1J9QLJ8"/>
<evidence type="ECO:0000256" key="4">
    <source>
        <dbReference type="ARBA" id="ARBA00022692"/>
    </source>
</evidence>
<feature type="compositionally biased region" description="Basic and acidic residues" evidence="8">
    <location>
        <begin position="514"/>
        <end position="531"/>
    </location>
</feature>
<evidence type="ECO:0000256" key="9">
    <source>
        <dbReference type="SAM" id="Phobius"/>
    </source>
</evidence>
<dbReference type="Pfam" id="PF25539">
    <property type="entry name" value="Bestrophin_2"/>
    <property type="match status" value="1"/>
</dbReference>
<keyword evidence="2" id="KW-0813">Transport</keyword>
<sequence length="531" mass="59940">MADSVEYQSRRARSSTLRSSQRSVRIDPPMEHIEPTPSVPSIHLPPSSSGTAVTDQEKIDMESKPLEATFSPDPQVAPAMRKFRQKRTKSIDLDDYFEGPRSIDKHSKWPMFLRMHGSIFPELVFPVISCGLWATLITCVSQFVFPLGVSNILLTVLGFVVSLAISLRSTTAYERYSEGRKYWAQLMLISQGLAREIWVSAHEREGEEGKEDVLGKLTGLNLIVAFANALKHKLRFEPYVHYEDLHGLVQHLDTYAKEAEDPNLLSPPRKSAWKTAGEYLGMPMAESNPRKQLKRATKPLGNLPLEILNHLSRYIDTLTEAPEGQEPKLKGYHQVQASMLTPQLDISIRNEQKLTPSQAQAIYQLNDVLAGTERVLNTPLPIAYTIAISQIAWLYVLLLPFQLWPQLKWITIPGTIAAAYIILGFEAIGREIENPFGNDVNDLPLDDYCNQLAAEIDIIASTPAPNPEQFIKRQDNLVLFPFSPNGYSAWACRSVGSIRERLRSRPFQTVQEAQDARKSMHESRQKKKQEV</sequence>
<evidence type="ECO:0000256" key="2">
    <source>
        <dbReference type="ARBA" id="ARBA00022448"/>
    </source>
</evidence>
<protein>
    <submittedName>
        <fullName evidence="10">Uncharacterized protein</fullName>
    </submittedName>
</protein>
<feature type="region of interest" description="Disordered" evidence="8">
    <location>
        <begin position="1"/>
        <end position="58"/>
    </location>
</feature>
<evidence type="ECO:0000313" key="10">
    <source>
        <dbReference type="EMBL" id="OJD29329.1"/>
    </source>
</evidence>
<keyword evidence="6" id="KW-0406">Ion transport</keyword>